<feature type="transmembrane region" description="Helical" evidence="1">
    <location>
        <begin position="230"/>
        <end position="257"/>
    </location>
</feature>
<gene>
    <name evidence="2" type="ORF">QR680_015580</name>
</gene>
<keyword evidence="1" id="KW-0812">Transmembrane</keyword>
<keyword evidence="1" id="KW-0472">Membrane</keyword>
<keyword evidence="1" id="KW-1133">Transmembrane helix</keyword>
<keyword evidence="3" id="KW-1185">Reference proteome</keyword>
<evidence type="ECO:0000256" key="1">
    <source>
        <dbReference type="SAM" id="Phobius"/>
    </source>
</evidence>
<dbReference type="EMBL" id="JAUCMV010000004">
    <property type="protein sequence ID" value="KAK0401073.1"/>
    <property type="molecule type" value="Genomic_DNA"/>
</dbReference>
<organism evidence="2 3">
    <name type="scientific">Steinernema hermaphroditum</name>
    <dbReference type="NCBI Taxonomy" id="289476"/>
    <lineage>
        <taxon>Eukaryota</taxon>
        <taxon>Metazoa</taxon>
        <taxon>Ecdysozoa</taxon>
        <taxon>Nematoda</taxon>
        <taxon>Chromadorea</taxon>
        <taxon>Rhabditida</taxon>
        <taxon>Tylenchina</taxon>
        <taxon>Panagrolaimomorpha</taxon>
        <taxon>Strongyloidoidea</taxon>
        <taxon>Steinernematidae</taxon>
        <taxon>Steinernema</taxon>
    </lineage>
</organism>
<comment type="caution">
    <text evidence="2">The sequence shown here is derived from an EMBL/GenBank/DDBJ whole genome shotgun (WGS) entry which is preliminary data.</text>
</comment>
<reference evidence="2" key="1">
    <citation type="submission" date="2023-06" db="EMBL/GenBank/DDBJ databases">
        <title>Genomic analysis of the entomopathogenic nematode Steinernema hermaphroditum.</title>
        <authorList>
            <person name="Schwarz E.M."/>
            <person name="Heppert J.K."/>
            <person name="Baniya A."/>
            <person name="Schwartz H.T."/>
            <person name="Tan C.-H."/>
            <person name="Antoshechkin I."/>
            <person name="Sternberg P.W."/>
            <person name="Goodrich-Blair H."/>
            <person name="Dillman A.R."/>
        </authorList>
    </citation>
    <scope>NUCLEOTIDE SEQUENCE</scope>
    <source>
        <strain evidence="2">PS9179</strain>
        <tissue evidence="2">Whole animal</tissue>
    </source>
</reference>
<feature type="transmembrane region" description="Helical" evidence="1">
    <location>
        <begin position="180"/>
        <end position="201"/>
    </location>
</feature>
<feature type="transmembrane region" description="Helical" evidence="1">
    <location>
        <begin position="20"/>
        <end position="47"/>
    </location>
</feature>
<sequence>MDYTLFYNNSKGGAMDAYKFFAVVGAIVMTLSVFVVIIIISCITICVALRRVKSLPKTFIGLQMGWFTAMLLYSLIALITQVLRLMMFSDNERPLEFDEFLLNLAFLVDTVLYSVFLLLELYLRLVSAVFRSLPLSAVVIFCTVLNVVPKAVLQFSLSFFTPFPPTELPDVVHIIHNIQLFLGAIFVVFLSVAFVAINYRIGSSIRSCKQRSGIQAESELKDLKASRNIFMFYIIPLSAIITFILLIHLASICLLHFQKSTLLSSLIFSSCPILVTLISGLGTKKMRYYFFSTVMFWTTYHEPETAVRPYREDSGDVTMNQFYAIGVY</sequence>
<accession>A0AA39LL04</accession>
<proteinExistence type="predicted"/>
<dbReference type="AlphaFoldDB" id="A0AA39LL04"/>
<evidence type="ECO:0000313" key="3">
    <source>
        <dbReference type="Proteomes" id="UP001175271"/>
    </source>
</evidence>
<protein>
    <submittedName>
        <fullName evidence="2">Uncharacterized protein</fullName>
    </submittedName>
</protein>
<name>A0AA39LL04_9BILA</name>
<dbReference type="Proteomes" id="UP001175271">
    <property type="component" value="Unassembled WGS sequence"/>
</dbReference>
<evidence type="ECO:0000313" key="2">
    <source>
        <dbReference type="EMBL" id="KAK0401073.1"/>
    </source>
</evidence>
<feature type="transmembrane region" description="Helical" evidence="1">
    <location>
        <begin position="100"/>
        <end position="123"/>
    </location>
</feature>
<feature type="transmembrane region" description="Helical" evidence="1">
    <location>
        <begin position="263"/>
        <end position="282"/>
    </location>
</feature>
<feature type="transmembrane region" description="Helical" evidence="1">
    <location>
        <begin position="59"/>
        <end position="80"/>
    </location>
</feature>
<feature type="transmembrane region" description="Helical" evidence="1">
    <location>
        <begin position="135"/>
        <end position="160"/>
    </location>
</feature>